<evidence type="ECO:0000256" key="2">
    <source>
        <dbReference type="ARBA" id="ARBA00022692"/>
    </source>
</evidence>
<accession>A0A085MF49</accession>
<protein>
    <submittedName>
        <fullName evidence="7">Uncharacterized protein</fullName>
    </submittedName>
</protein>
<evidence type="ECO:0000256" key="5">
    <source>
        <dbReference type="ARBA" id="ARBA00093776"/>
    </source>
</evidence>
<dbReference type="Pfam" id="PF26158">
    <property type="entry name" value="Claudin_TMEM179-179B"/>
    <property type="match status" value="1"/>
</dbReference>
<feature type="transmembrane region" description="Helical" evidence="6">
    <location>
        <begin position="131"/>
        <end position="158"/>
    </location>
</feature>
<feature type="transmembrane region" description="Helical" evidence="6">
    <location>
        <begin position="29"/>
        <end position="51"/>
    </location>
</feature>
<evidence type="ECO:0000313" key="8">
    <source>
        <dbReference type="EMBL" id="KFD70196.1"/>
    </source>
</evidence>
<gene>
    <name evidence="7" type="ORF">M513_03284</name>
    <name evidence="8" type="ORF">M514_03284</name>
</gene>
<keyword evidence="4 6" id="KW-0472">Membrane</keyword>
<organism evidence="7 9">
    <name type="scientific">Trichuris suis</name>
    <name type="common">pig whipworm</name>
    <dbReference type="NCBI Taxonomy" id="68888"/>
    <lineage>
        <taxon>Eukaryota</taxon>
        <taxon>Metazoa</taxon>
        <taxon>Ecdysozoa</taxon>
        <taxon>Nematoda</taxon>
        <taxon>Enoplea</taxon>
        <taxon>Dorylaimia</taxon>
        <taxon>Trichinellida</taxon>
        <taxon>Trichuridae</taxon>
        <taxon>Trichuris</taxon>
    </lineage>
</organism>
<evidence type="ECO:0000256" key="4">
    <source>
        <dbReference type="ARBA" id="ARBA00023136"/>
    </source>
</evidence>
<dbReference type="InterPro" id="IPR059010">
    <property type="entry name" value="TMEM179-179B"/>
</dbReference>
<dbReference type="OrthoDB" id="5915694at2759"/>
<keyword evidence="9" id="KW-1185">Reference proteome</keyword>
<dbReference type="EMBL" id="KL367489">
    <property type="protein sequence ID" value="KFD70196.1"/>
    <property type="molecule type" value="Genomic_DNA"/>
</dbReference>
<evidence type="ECO:0000256" key="3">
    <source>
        <dbReference type="ARBA" id="ARBA00022989"/>
    </source>
</evidence>
<keyword evidence="2 6" id="KW-0812">Transmembrane</keyword>
<comment type="similarity">
    <text evidence="5">Belongs to the TMEM179 family.</text>
</comment>
<proteinExistence type="inferred from homology"/>
<feature type="transmembrane region" description="Helical" evidence="6">
    <location>
        <begin position="91"/>
        <end position="111"/>
    </location>
</feature>
<reference evidence="7 9" key="1">
    <citation type="journal article" date="2014" name="Nat. Genet.">
        <title>Genome and transcriptome of the porcine whipworm Trichuris suis.</title>
        <authorList>
            <person name="Jex A.R."/>
            <person name="Nejsum P."/>
            <person name="Schwarz E.M."/>
            <person name="Hu L."/>
            <person name="Young N.D."/>
            <person name="Hall R.S."/>
            <person name="Korhonen P.K."/>
            <person name="Liao S."/>
            <person name="Thamsborg S."/>
            <person name="Xia J."/>
            <person name="Xu P."/>
            <person name="Wang S."/>
            <person name="Scheerlinck J.P."/>
            <person name="Hofmann A."/>
            <person name="Sternberg P.W."/>
            <person name="Wang J."/>
            <person name="Gasser R.B."/>
        </authorList>
    </citation>
    <scope>NUCLEOTIDE SEQUENCE [LARGE SCALE GENOMIC DNA]</scope>
    <source>
        <strain evidence="8">DCEP-RM93F</strain>
        <strain evidence="7">DCEP-RM93M</strain>
    </source>
</reference>
<evidence type="ECO:0000256" key="6">
    <source>
        <dbReference type="SAM" id="Phobius"/>
    </source>
</evidence>
<evidence type="ECO:0000313" key="7">
    <source>
        <dbReference type="EMBL" id="KFD55845.1"/>
    </source>
</evidence>
<evidence type="ECO:0000313" key="9">
    <source>
        <dbReference type="Proteomes" id="UP000030764"/>
    </source>
</evidence>
<evidence type="ECO:0000256" key="1">
    <source>
        <dbReference type="ARBA" id="ARBA00004141"/>
    </source>
</evidence>
<dbReference type="AlphaFoldDB" id="A0A085MF49"/>
<name>A0A085MF49_9BILA</name>
<comment type="subcellular location">
    <subcellularLocation>
        <location evidence="1">Membrane</location>
        <topology evidence="1">Multi-pass membrane protein</topology>
    </subcellularLocation>
</comment>
<feature type="transmembrane region" description="Helical" evidence="6">
    <location>
        <begin position="190"/>
        <end position="217"/>
    </location>
</feature>
<keyword evidence="3 6" id="KW-1133">Transmembrane helix</keyword>
<sequence>MNSSQSSSVVDDQCRVAQRRIFRWHSYQILCFGAIFVCCTISAFCLSYAFLPLQPDCLLFSTWNLTVDHGTKSIHINYDQIDWGYSNHCNLSLYTEVAASLAAFMTCWFFAFFRPKKIPRRTRSNSTASTLVLPTLIVSVVFAIVTCIAWITVLWGVVDWCGSIKTELESCQFPDGYTLKPSWNVRIIDYFGFMTGSLIFGAFGCILWLVVVVSLSLRWCMHIDFPKFYFLERVKDSFSNPSV</sequence>
<dbReference type="Proteomes" id="UP000030764">
    <property type="component" value="Unassembled WGS sequence"/>
</dbReference>
<dbReference type="EMBL" id="KL363197">
    <property type="protein sequence ID" value="KFD55845.1"/>
    <property type="molecule type" value="Genomic_DNA"/>
</dbReference>
<dbReference type="Proteomes" id="UP000030758">
    <property type="component" value="Unassembled WGS sequence"/>
</dbReference>